<dbReference type="SUPFAM" id="SSF52266">
    <property type="entry name" value="SGNH hydrolase"/>
    <property type="match status" value="1"/>
</dbReference>
<feature type="compositionally biased region" description="Pro residues" evidence="2">
    <location>
        <begin position="641"/>
        <end position="669"/>
    </location>
</feature>
<dbReference type="EMBL" id="JAKEVY010000007">
    <property type="protein sequence ID" value="MCF1716927.1"/>
    <property type="molecule type" value="Genomic_DNA"/>
</dbReference>
<keyword evidence="3" id="KW-0732">Signal</keyword>
<dbReference type="InterPro" id="IPR026444">
    <property type="entry name" value="Secre_tail"/>
</dbReference>
<feature type="region of interest" description="Disordered" evidence="2">
    <location>
        <begin position="639"/>
        <end position="679"/>
    </location>
</feature>
<dbReference type="Pfam" id="PF03629">
    <property type="entry name" value="SASA"/>
    <property type="match status" value="1"/>
</dbReference>
<evidence type="ECO:0000259" key="5">
    <source>
        <dbReference type="Pfam" id="PF04151"/>
    </source>
</evidence>
<evidence type="ECO:0000259" key="6">
    <source>
        <dbReference type="Pfam" id="PF18962"/>
    </source>
</evidence>
<protein>
    <submittedName>
        <fullName evidence="7">T9SS type A sorting domain-containing protein</fullName>
    </submittedName>
</protein>
<evidence type="ECO:0000256" key="2">
    <source>
        <dbReference type="SAM" id="MobiDB-lite"/>
    </source>
</evidence>
<comment type="caution">
    <text evidence="7">The sequence shown here is derived from an EMBL/GenBank/DDBJ whole genome shotgun (WGS) entry which is preliminary data.</text>
</comment>
<dbReference type="Pfam" id="PF04151">
    <property type="entry name" value="PPC"/>
    <property type="match status" value="1"/>
</dbReference>
<dbReference type="Gene3D" id="3.40.50.1110">
    <property type="entry name" value="SGNH hydrolase"/>
    <property type="match status" value="1"/>
</dbReference>
<dbReference type="Proteomes" id="UP001200145">
    <property type="component" value="Unassembled WGS sequence"/>
</dbReference>
<sequence>MKPHRPWHYMSTVLACLLSCTLLVSTLHAQISVFPSDNQLYPRDLNTNRATVTVSGKVSQTSNYRQMRLYVYRDGNWINSYSFTLNYFNGTASYNFSVQIPAERNNYRFALYGATRWSENHIRTANNVVAGDAYIIQGQSNAVANLRGSGNTANNADDPSNAPFRNFVRVYGSGSTTMSYTKSWFIGKGNVWYDVDGHIGQWGMRLGSNLVGATNVPVAIINGAIPGEPLNYFQRNDANPTSTNTNYGRLLRRIEEAGLKNNIRALFWYQGESDNQGMLSSTQLSTQQYKNGFTSLQQDWKSDYPGLNRFYIVQIRHGCGISSPDNTLRVQEAQRQLDKESAEILTIASTNTSQLFENNGLGFCHYNFVDGYRNIGDWLTSLVRRDLYGASMPASIESPEPISASFSSFNSSGAATQIALTLRDQQSNFNLSGDISQDFRLDGGSYFIQSVSINGNTIYISFSRNSGTFNNPTSISYRNHQGGASPIITNNQGLGLINFEYFPISGGSGTPPPSGGTICPDNYEPNNSITTGKSLPHNTSIQGSIASSSDEDWFNIRIWSFRYFRVRLSNLPADYDLYIYSTTGELIRSVTNTGTGDETIIYNDGLADASYRLRVVGKNGANDPSRCYSLLLEAFSSPLANPTPPPTADPTPDPTPDPDPTPSNDPPCPDNYEPNNSISESKTLAHNTNQSASLASSSDVDWFSFRTWNFQYFKISLWGLPADYDLYLYDVNGNELASSTNSGTTAEVINYNLGPSNTNYRIRVTSKTGTVVPSVCYQIRGEAFSSPLPAGSPAFGSGTNQLGIGPALEITDANLIPMHGLRLYPNPVSNYLIVEFQAVANSKTTFSIIDMMGRIWVVKEEKLATGPIQYRLSLPNLPRGNYVLKINHGDMIINRKLTATIQ</sequence>
<dbReference type="InterPro" id="IPR007280">
    <property type="entry name" value="Peptidase_C_arc/bac"/>
</dbReference>
<reference evidence="7 8" key="1">
    <citation type="submission" date="2022-01" db="EMBL/GenBank/DDBJ databases">
        <title>Flavihumibacter sp. nov., isolated from sediment of a river.</title>
        <authorList>
            <person name="Liu H."/>
        </authorList>
    </citation>
    <scope>NUCLEOTIDE SEQUENCE [LARGE SCALE GENOMIC DNA]</scope>
    <source>
        <strain evidence="7 8">RY-1</strain>
    </source>
</reference>
<dbReference type="Gene3D" id="2.60.120.380">
    <property type="match status" value="2"/>
</dbReference>
<gene>
    <name evidence="7" type="ORF">L0U88_19960</name>
</gene>
<evidence type="ECO:0000256" key="1">
    <source>
        <dbReference type="ARBA" id="ARBA00022801"/>
    </source>
</evidence>
<keyword evidence="8" id="KW-1185">Reference proteome</keyword>
<dbReference type="PROSITE" id="PS51257">
    <property type="entry name" value="PROKAR_LIPOPROTEIN"/>
    <property type="match status" value="1"/>
</dbReference>
<keyword evidence="1" id="KW-0378">Hydrolase</keyword>
<evidence type="ECO:0000256" key="3">
    <source>
        <dbReference type="SAM" id="SignalP"/>
    </source>
</evidence>
<dbReference type="SUPFAM" id="SSF89260">
    <property type="entry name" value="Collagen-binding domain"/>
    <property type="match status" value="2"/>
</dbReference>
<dbReference type="InterPro" id="IPR036514">
    <property type="entry name" value="SGNH_hydro_sf"/>
</dbReference>
<feature type="domain" description="Secretion system C-terminal sorting" evidence="6">
    <location>
        <begin position="823"/>
        <end position="896"/>
    </location>
</feature>
<evidence type="ECO:0000313" key="8">
    <source>
        <dbReference type="Proteomes" id="UP001200145"/>
    </source>
</evidence>
<proteinExistence type="predicted"/>
<feature type="chain" id="PRO_5046780065" evidence="3">
    <location>
        <begin position="30"/>
        <end position="902"/>
    </location>
</feature>
<dbReference type="NCBIfam" id="TIGR04183">
    <property type="entry name" value="Por_Secre_tail"/>
    <property type="match status" value="1"/>
</dbReference>
<evidence type="ECO:0000259" key="4">
    <source>
        <dbReference type="Pfam" id="PF03629"/>
    </source>
</evidence>
<feature type="domain" description="Sialate O-acetylesterase" evidence="4">
    <location>
        <begin position="132"/>
        <end position="353"/>
    </location>
</feature>
<evidence type="ECO:0000313" key="7">
    <source>
        <dbReference type="EMBL" id="MCF1716927.1"/>
    </source>
</evidence>
<name>A0ABS9BN42_9BACT</name>
<accession>A0ABS9BN42</accession>
<organism evidence="7 8">
    <name type="scientific">Flavihumibacter fluminis</name>
    <dbReference type="NCBI Taxonomy" id="2909236"/>
    <lineage>
        <taxon>Bacteria</taxon>
        <taxon>Pseudomonadati</taxon>
        <taxon>Bacteroidota</taxon>
        <taxon>Chitinophagia</taxon>
        <taxon>Chitinophagales</taxon>
        <taxon>Chitinophagaceae</taxon>
        <taxon>Flavihumibacter</taxon>
    </lineage>
</organism>
<dbReference type="RefSeq" id="WP_234868525.1">
    <property type="nucleotide sequence ID" value="NZ_JAKEVY010000007.1"/>
</dbReference>
<dbReference type="Pfam" id="PF18962">
    <property type="entry name" value="Por_Secre_tail"/>
    <property type="match status" value="1"/>
</dbReference>
<dbReference type="InterPro" id="IPR005181">
    <property type="entry name" value="SASA"/>
</dbReference>
<feature type="signal peptide" evidence="3">
    <location>
        <begin position="1"/>
        <end position="29"/>
    </location>
</feature>
<feature type="domain" description="Peptidase C-terminal archaeal/bacterial" evidence="5">
    <location>
        <begin position="699"/>
        <end position="766"/>
    </location>
</feature>